<comment type="caution">
    <text evidence="2">The sequence shown here is derived from an EMBL/GenBank/DDBJ whole genome shotgun (WGS) entry which is preliminary data.</text>
</comment>
<proteinExistence type="predicted"/>
<dbReference type="RefSeq" id="WP_306355531.1">
    <property type="nucleotide sequence ID" value="NZ_JASAWV010000004.1"/>
</dbReference>
<feature type="transmembrane region" description="Helical" evidence="1">
    <location>
        <begin position="41"/>
        <end position="60"/>
    </location>
</feature>
<feature type="transmembrane region" description="Helical" evidence="1">
    <location>
        <begin position="12"/>
        <end position="29"/>
    </location>
</feature>
<evidence type="ECO:0008006" key="4">
    <source>
        <dbReference type="Google" id="ProtNLM"/>
    </source>
</evidence>
<organism evidence="2 3">
    <name type="scientific">Phocoenobacter atlanticus subsp. atlanticus</name>
    <dbReference type="NCBI Taxonomy" id="3061285"/>
    <lineage>
        <taxon>Bacteria</taxon>
        <taxon>Pseudomonadati</taxon>
        <taxon>Pseudomonadota</taxon>
        <taxon>Gammaproteobacteria</taxon>
        <taxon>Pasteurellales</taxon>
        <taxon>Pasteurellaceae</taxon>
        <taxon>Phocoenobacter</taxon>
        <taxon>Phocoenobacter atlanticus</taxon>
    </lineage>
</organism>
<keyword evidence="1" id="KW-0472">Membrane</keyword>
<dbReference type="AlphaFoldDB" id="A0AAW8CGA8"/>
<keyword evidence="1" id="KW-0812">Transmembrane</keyword>
<evidence type="ECO:0000313" key="3">
    <source>
        <dbReference type="Proteomes" id="UP001226020"/>
    </source>
</evidence>
<accession>A0AAW8CGA8</accession>
<reference evidence="2 3" key="1">
    <citation type="journal article" date="2023" name="Front. Microbiol.">
        <title>Phylogeography and host specificity of Pasteurellaceae pathogenic to sea-farmed fish in the north-east Atlantic.</title>
        <authorList>
            <person name="Gulla S."/>
            <person name="Colquhoun D.J."/>
            <person name="Olsen A.B."/>
            <person name="Spilsberg B."/>
            <person name="Lagesen K."/>
            <person name="Aakesson C.P."/>
            <person name="Strom S."/>
            <person name="Manji F."/>
            <person name="Birkbeck T.H."/>
            <person name="Nilsen H.K."/>
        </authorList>
    </citation>
    <scope>NUCLEOTIDE SEQUENCE [LARGE SCALE GENOMIC DNA]</scope>
    <source>
        <strain evidence="2 3">NVIB3131</strain>
    </source>
</reference>
<dbReference type="Proteomes" id="UP001226020">
    <property type="component" value="Unassembled WGS sequence"/>
</dbReference>
<feature type="transmembrane region" description="Helical" evidence="1">
    <location>
        <begin position="67"/>
        <end position="90"/>
    </location>
</feature>
<keyword evidence="1" id="KW-1133">Transmembrane helix</keyword>
<sequence length="134" mass="15691">MSKIDIIISKGFILSGIMNLSVLFFSRFFTNETIVKYDPIVMSNFGLLMIMVWGGVFLSVSKSFHHLKWLIGIFVIEKSIYGCMWINWLIHHNLSDVYQEDIMAGIFYSIYGINDWLFGLFFFLVFSYLIKSKK</sequence>
<gene>
    <name evidence="2" type="ORF">QJU57_03225</name>
</gene>
<protein>
    <recommendedName>
        <fullName evidence="4">Transmembrane protein</fullName>
    </recommendedName>
</protein>
<keyword evidence="3" id="KW-1185">Reference proteome</keyword>
<name>A0AAW8CGA8_9PAST</name>
<feature type="transmembrane region" description="Helical" evidence="1">
    <location>
        <begin position="102"/>
        <end position="130"/>
    </location>
</feature>
<evidence type="ECO:0000313" key="2">
    <source>
        <dbReference type="EMBL" id="MDP8148092.1"/>
    </source>
</evidence>
<evidence type="ECO:0000256" key="1">
    <source>
        <dbReference type="SAM" id="Phobius"/>
    </source>
</evidence>
<dbReference type="EMBL" id="JASAXT010000004">
    <property type="protein sequence ID" value="MDP8148092.1"/>
    <property type="molecule type" value="Genomic_DNA"/>
</dbReference>